<dbReference type="PANTHER" id="PTHR45913">
    <property type="entry name" value="EPM2A-INTERACTING PROTEIN 1"/>
    <property type="match status" value="1"/>
</dbReference>
<comment type="caution">
    <text evidence="1">The sequence shown here is derived from an EMBL/GenBank/DDBJ whole genome shotgun (WGS) entry which is preliminary data.</text>
</comment>
<protein>
    <recommendedName>
        <fullName evidence="3">SCAN domain-containing protein 3</fullName>
    </recommendedName>
</protein>
<keyword evidence="2" id="KW-1185">Reference proteome</keyword>
<dbReference type="AlphaFoldDB" id="A0AAD6A9Y3"/>
<name>A0AAD6A9Y3_9TELE</name>
<evidence type="ECO:0000313" key="2">
    <source>
        <dbReference type="Proteomes" id="UP001219934"/>
    </source>
</evidence>
<accession>A0AAD6A9Y3</accession>
<sequence>MVPSKLARHFSTKHPSYNSKDIEYFQRLKSQNEKQSQQSAIKVLLQFPTSYLCELAFSSLTHVKNKTRTRLSVEQDLHVALSTIPPRIKRLCSQKQAQVSH</sequence>
<reference evidence="1" key="1">
    <citation type="submission" date="2022-11" db="EMBL/GenBank/DDBJ databases">
        <title>Chromosome-level genome of Pogonophryne albipinna.</title>
        <authorList>
            <person name="Jo E."/>
        </authorList>
    </citation>
    <scope>NUCLEOTIDE SEQUENCE</scope>
    <source>
        <strain evidence="1">SGF0006</strain>
        <tissue evidence="1">Muscle</tissue>
    </source>
</reference>
<evidence type="ECO:0008006" key="3">
    <source>
        <dbReference type="Google" id="ProtNLM"/>
    </source>
</evidence>
<dbReference type="EMBL" id="JAPTMU010000155">
    <property type="protein sequence ID" value="KAJ4920956.1"/>
    <property type="molecule type" value="Genomic_DNA"/>
</dbReference>
<dbReference type="Proteomes" id="UP001219934">
    <property type="component" value="Unassembled WGS sequence"/>
</dbReference>
<dbReference type="PANTHER" id="PTHR45913:SF19">
    <property type="entry name" value="LOW QUALITY PROTEIN: ZINC FINGER BED DOMAIN-CONTAINING PROTEIN 5-LIKE"/>
    <property type="match status" value="1"/>
</dbReference>
<gene>
    <name evidence="1" type="ORF">JOQ06_022297</name>
</gene>
<organism evidence="1 2">
    <name type="scientific">Pogonophryne albipinna</name>
    <dbReference type="NCBI Taxonomy" id="1090488"/>
    <lineage>
        <taxon>Eukaryota</taxon>
        <taxon>Metazoa</taxon>
        <taxon>Chordata</taxon>
        <taxon>Craniata</taxon>
        <taxon>Vertebrata</taxon>
        <taxon>Euteleostomi</taxon>
        <taxon>Actinopterygii</taxon>
        <taxon>Neopterygii</taxon>
        <taxon>Teleostei</taxon>
        <taxon>Neoteleostei</taxon>
        <taxon>Acanthomorphata</taxon>
        <taxon>Eupercaria</taxon>
        <taxon>Perciformes</taxon>
        <taxon>Notothenioidei</taxon>
        <taxon>Pogonophryne</taxon>
    </lineage>
</organism>
<evidence type="ECO:0000313" key="1">
    <source>
        <dbReference type="EMBL" id="KAJ4920956.1"/>
    </source>
</evidence>
<proteinExistence type="predicted"/>